<evidence type="ECO:0000313" key="2">
    <source>
        <dbReference type="EMBL" id="KUJ21775.1"/>
    </source>
</evidence>
<dbReference type="Pfam" id="PF26639">
    <property type="entry name" value="Het-6_barrel"/>
    <property type="match status" value="1"/>
</dbReference>
<dbReference type="AlphaFoldDB" id="A0A194XNF6"/>
<dbReference type="InParanoid" id="A0A194XNF6"/>
<dbReference type="PANTHER" id="PTHR24148:SF73">
    <property type="entry name" value="HET DOMAIN PROTEIN (AFU_ORTHOLOGUE AFUA_8G01020)"/>
    <property type="match status" value="1"/>
</dbReference>
<dbReference type="InterPro" id="IPR010730">
    <property type="entry name" value="HET"/>
</dbReference>
<reference evidence="2 3" key="1">
    <citation type="submission" date="2015-10" db="EMBL/GenBank/DDBJ databases">
        <title>Full genome of DAOMC 229536 Phialocephala scopiformis, a fungal endophyte of spruce producing the potent anti-insectan compound rugulosin.</title>
        <authorList>
            <consortium name="DOE Joint Genome Institute"/>
            <person name="Walker A.K."/>
            <person name="Frasz S.L."/>
            <person name="Seifert K.A."/>
            <person name="Miller J.D."/>
            <person name="Mondo S.J."/>
            <person name="Labutti K."/>
            <person name="Lipzen A."/>
            <person name="Dockter R."/>
            <person name="Kennedy M."/>
            <person name="Grigoriev I.V."/>
            <person name="Spatafora J.W."/>
        </authorList>
    </citation>
    <scope>NUCLEOTIDE SEQUENCE [LARGE SCALE GENOMIC DNA]</scope>
    <source>
        <strain evidence="2 3">CBS 120377</strain>
    </source>
</reference>
<dbReference type="EMBL" id="KQ947407">
    <property type="protein sequence ID" value="KUJ21775.1"/>
    <property type="molecule type" value="Genomic_DNA"/>
</dbReference>
<evidence type="ECO:0000313" key="3">
    <source>
        <dbReference type="Proteomes" id="UP000070700"/>
    </source>
</evidence>
<dbReference type="InterPro" id="IPR052895">
    <property type="entry name" value="HetReg/Transcr_Mod"/>
</dbReference>
<dbReference type="PANTHER" id="PTHR24148">
    <property type="entry name" value="ANKYRIN REPEAT DOMAIN-CONTAINING PROTEIN 39 HOMOLOG-RELATED"/>
    <property type="match status" value="1"/>
</dbReference>
<proteinExistence type="predicted"/>
<sequence length="628" mass="70339">MQLIDYDLLRSAQLEIRVLTLCPLKVTASEDDITSSTSATRIKCILHTVSLHANPSYIALSYTWGEPTPCKTIQVNGKAVAVRANLEAALLHIREENRPVALWVDAICIDQSSNEEKSEQVQIMRDIYAKSEYVLVWLGVAAQDSDTAMKVLKETGELAIKARIFDLRGKDLENLSNPEGDDRLNSIKTSLDACAQAADLTPFHTSLNDFSEREYWTRTWIVQEVSVARDVMLMCGSMKLPFETFAAASNFCGFTRLRLAENMTIAQWMDPIRGPLIKAAMARAPSAAPNIIIGIRRRYQRETGNPESFFGLLKRSCFDRGAIHPLKATDSRDKIYGLLGLDPFPLQLGILPDYYKSTKETYITTTRALIVSGKINILAWSQQHKVIKGLPTWVPDFSSPLRDPCGENDRIGSEEAIFCASGQQAASILSHENENVMSIRGVLIDTIDSMGSPWRTSDSNELFNYEEATRLFDEIEDFCKLSEKCGSTLTQDKEKWPEAIWRIPCADQEGKSSGRVRASSAVHSAYLELKLPDAKFKHASLDRRRYQRVMMSLYDRRPFISTEGFVGLVPAHSQQGDLICIIIGANFPFILRKTTNEQYELVGEAYVYGTMDGEGLKLGKDVEVLNLC</sequence>
<evidence type="ECO:0000259" key="1">
    <source>
        <dbReference type="Pfam" id="PF06985"/>
    </source>
</evidence>
<feature type="domain" description="Heterokaryon incompatibility" evidence="1">
    <location>
        <begin position="57"/>
        <end position="224"/>
    </location>
</feature>
<protein>
    <submittedName>
        <fullName evidence="2">HET-domain-containing protein</fullName>
    </submittedName>
</protein>
<accession>A0A194XNF6</accession>
<dbReference type="RefSeq" id="XP_018076130.1">
    <property type="nucleotide sequence ID" value="XM_018218157.1"/>
</dbReference>
<dbReference type="OrthoDB" id="2157530at2759"/>
<keyword evidence="3" id="KW-1185">Reference proteome</keyword>
<dbReference type="KEGG" id="psco:LY89DRAFT_714823"/>
<dbReference type="Proteomes" id="UP000070700">
    <property type="component" value="Unassembled WGS sequence"/>
</dbReference>
<gene>
    <name evidence="2" type="ORF">LY89DRAFT_714823</name>
</gene>
<dbReference type="GeneID" id="28827883"/>
<organism evidence="2 3">
    <name type="scientific">Mollisia scopiformis</name>
    <name type="common">Conifer needle endophyte fungus</name>
    <name type="synonym">Phialocephala scopiformis</name>
    <dbReference type="NCBI Taxonomy" id="149040"/>
    <lineage>
        <taxon>Eukaryota</taxon>
        <taxon>Fungi</taxon>
        <taxon>Dikarya</taxon>
        <taxon>Ascomycota</taxon>
        <taxon>Pezizomycotina</taxon>
        <taxon>Leotiomycetes</taxon>
        <taxon>Helotiales</taxon>
        <taxon>Mollisiaceae</taxon>
        <taxon>Mollisia</taxon>
    </lineage>
</organism>
<dbReference type="Pfam" id="PF06985">
    <property type="entry name" value="HET"/>
    <property type="match status" value="1"/>
</dbReference>
<name>A0A194XNF6_MOLSC</name>